<gene>
    <name evidence="4" type="ORF">HYPSUDRAFT_41541</name>
</gene>
<dbReference type="CDD" id="cd12087">
    <property type="entry name" value="TM_EGFR-like"/>
    <property type="match status" value="1"/>
</dbReference>
<dbReference type="OMA" id="TYEVEPL"/>
<keyword evidence="5" id="KW-1185">Reference proteome</keyword>
<keyword evidence="3" id="KW-0732">Signal</keyword>
<feature type="compositionally biased region" description="Polar residues" evidence="1">
    <location>
        <begin position="379"/>
        <end position="411"/>
    </location>
</feature>
<dbReference type="AlphaFoldDB" id="A0A0D2MEC4"/>
<proteinExistence type="predicted"/>
<name>A0A0D2MEC4_HYPSF</name>
<protein>
    <recommendedName>
        <fullName evidence="6">Transmembrane protein</fullName>
    </recommendedName>
</protein>
<dbReference type="EMBL" id="KN817554">
    <property type="protein sequence ID" value="KJA21933.1"/>
    <property type="molecule type" value="Genomic_DNA"/>
</dbReference>
<organism evidence="4 5">
    <name type="scientific">Hypholoma sublateritium (strain FD-334 SS-4)</name>
    <dbReference type="NCBI Taxonomy" id="945553"/>
    <lineage>
        <taxon>Eukaryota</taxon>
        <taxon>Fungi</taxon>
        <taxon>Dikarya</taxon>
        <taxon>Basidiomycota</taxon>
        <taxon>Agaricomycotina</taxon>
        <taxon>Agaricomycetes</taxon>
        <taxon>Agaricomycetidae</taxon>
        <taxon>Agaricales</taxon>
        <taxon>Agaricineae</taxon>
        <taxon>Strophariaceae</taxon>
        <taxon>Hypholoma</taxon>
    </lineage>
</organism>
<evidence type="ECO:0000256" key="1">
    <source>
        <dbReference type="SAM" id="MobiDB-lite"/>
    </source>
</evidence>
<evidence type="ECO:0008006" key="6">
    <source>
        <dbReference type="Google" id="ProtNLM"/>
    </source>
</evidence>
<evidence type="ECO:0000313" key="5">
    <source>
        <dbReference type="Proteomes" id="UP000054270"/>
    </source>
</evidence>
<feature type="chain" id="PRO_5002258718" description="Transmembrane protein" evidence="3">
    <location>
        <begin position="20"/>
        <end position="446"/>
    </location>
</feature>
<feature type="region of interest" description="Disordered" evidence="1">
    <location>
        <begin position="282"/>
        <end position="446"/>
    </location>
</feature>
<dbReference type="OrthoDB" id="2796893at2759"/>
<dbReference type="Proteomes" id="UP000054270">
    <property type="component" value="Unassembled WGS sequence"/>
</dbReference>
<keyword evidence="2" id="KW-0812">Transmembrane</keyword>
<keyword evidence="2" id="KW-1133">Transmembrane helix</keyword>
<evidence type="ECO:0000256" key="2">
    <source>
        <dbReference type="SAM" id="Phobius"/>
    </source>
</evidence>
<keyword evidence="2" id="KW-0472">Membrane</keyword>
<dbReference type="STRING" id="945553.A0A0D2MEC4"/>
<reference evidence="5" key="1">
    <citation type="submission" date="2014-04" db="EMBL/GenBank/DDBJ databases">
        <title>Evolutionary Origins and Diversification of the Mycorrhizal Mutualists.</title>
        <authorList>
            <consortium name="DOE Joint Genome Institute"/>
            <consortium name="Mycorrhizal Genomics Consortium"/>
            <person name="Kohler A."/>
            <person name="Kuo A."/>
            <person name="Nagy L.G."/>
            <person name="Floudas D."/>
            <person name="Copeland A."/>
            <person name="Barry K.W."/>
            <person name="Cichocki N."/>
            <person name="Veneault-Fourrey C."/>
            <person name="LaButti K."/>
            <person name="Lindquist E.A."/>
            <person name="Lipzen A."/>
            <person name="Lundell T."/>
            <person name="Morin E."/>
            <person name="Murat C."/>
            <person name="Riley R."/>
            <person name="Ohm R."/>
            <person name="Sun H."/>
            <person name="Tunlid A."/>
            <person name="Henrissat B."/>
            <person name="Grigoriev I.V."/>
            <person name="Hibbett D.S."/>
            <person name="Martin F."/>
        </authorList>
    </citation>
    <scope>NUCLEOTIDE SEQUENCE [LARGE SCALE GENOMIC DNA]</scope>
    <source>
        <strain evidence="5">FD-334 SS-4</strain>
    </source>
</reference>
<feature type="transmembrane region" description="Helical" evidence="2">
    <location>
        <begin position="191"/>
        <end position="213"/>
    </location>
</feature>
<evidence type="ECO:0000256" key="3">
    <source>
        <dbReference type="SAM" id="SignalP"/>
    </source>
</evidence>
<accession>A0A0D2MEC4</accession>
<feature type="signal peptide" evidence="3">
    <location>
        <begin position="1"/>
        <end position="19"/>
    </location>
</feature>
<evidence type="ECO:0000313" key="4">
    <source>
        <dbReference type="EMBL" id="KJA21933.1"/>
    </source>
</evidence>
<sequence length="446" mass="47473">MLRKSKLFVIVAVSTLVAGMRLESRAAQTSAICSSDFAWTQNSKGASPCQVAASVDALCNNGNWVIGALNSSVMYANPSPVNGTASICTCSWASYNLLSACIACQGFPEQTAQWTVYSFGCAGLESTTFFPANVTLPSSVAIPAWAQKNPTQWTDETFNTAEAKNISAEGIPDFVSGAPSTTHKKSNVGPIVGGVLGGLIVLVGAAIVAFWMIRRHRKVNHGVSAPMHIRPEHHARNMSEMSAASMLKLPEVGGYTQMPPTPASPTMTSSMLSLNYFTRRSVASPPPVSIRQTTPGPREDVIEPYSLPPTVDNFDRDRKRAHGPQPIYGNPSDPPPMRVDSTRPQTPTRGRFNPPPYVPSSPGSSSTGQRPRHLEKQPSTDTQHSLTSSRNGGTHTHSPNASGSGMPSMITQVERANATSPAHGRTLSGESRDEKGVHSVSPSDIA</sequence>